<dbReference type="EMBL" id="JAHLQI010000002">
    <property type="protein sequence ID" value="MBU5489744.1"/>
    <property type="molecule type" value="Genomic_DNA"/>
</dbReference>
<dbReference type="RefSeq" id="WP_216469400.1">
    <property type="nucleotide sequence ID" value="NZ_JAHLQI010000002.1"/>
</dbReference>
<dbReference type="PANTHER" id="PTHR39160:SF4">
    <property type="entry name" value="RESUSCITATION-PROMOTING FACTOR RPFB"/>
    <property type="match status" value="1"/>
</dbReference>
<feature type="domain" description="G5" evidence="3">
    <location>
        <begin position="152"/>
        <end position="232"/>
    </location>
</feature>
<accession>A0ABS6ESC6</accession>
<evidence type="ECO:0000313" key="5">
    <source>
        <dbReference type="Proteomes" id="UP000783588"/>
    </source>
</evidence>
<dbReference type="Pfam" id="PF06725">
    <property type="entry name" value="3D"/>
    <property type="match status" value="1"/>
</dbReference>
<dbReference type="InterPro" id="IPR010611">
    <property type="entry name" value="3D_dom"/>
</dbReference>
<feature type="compositionally biased region" description="Low complexity" evidence="2">
    <location>
        <begin position="236"/>
        <end position="252"/>
    </location>
</feature>
<evidence type="ECO:0000259" key="3">
    <source>
        <dbReference type="PROSITE" id="PS51109"/>
    </source>
</evidence>
<dbReference type="InterPro" id="IPR011098">
    <property type="entry name" value="G5_dom"/>
</dbReference>
<keyword evidence="1" id="KW-0732">Signal</keyword>
<evidence type="ECO:0000313" key="4">
    <source>
        <dbReference type="EMBL" id="MBU5489744.1"/>
    </source>
</evidence>
<dbReference type="Pfam" id="PF07501">
    <property type="entry name" value="G5"/>
    <property type="match status" value="1"/>
</dbReference>
<feature type="region of interest" description="Disordered" evidence="2">
    <location>
        <begin position="228"/>
        <end position="252"/>
    </location>
</feature>
<comment type="caution">
    <text evidence="4">The sequence shown here is derived from an EMBL/GenBank/DDBJ whole genome shotgun (WGS) entry which is preliminary data.</text>
</comment>
<gene>
    <name evidence="4" type="ORF">KQI75_03715</name>
</gene>
<dbReference type="PROSITE" id="PS51109">
    <property type="entry name" value="G5"/>
    <property type="match status" value="1"/>
</dbReference>
<dbReference type="InterPro" id="IPR051933">
    <property type="entry name" value="Resuscitation_pf_RpfB"/>
</dbReference>
<evidence type="ECO:0000256" key="1">
    <source>
        <dbReference type="ARBA" id="ARBA00022729"/>
    </source>
</evidence>
<keyword evidence="5" id="KW-1185">Reference proteome</keyword>
<dbReference type="Proteomes" id="UP000783588">
    <property type="component" value="Unassembled WGS sequence"/>
</dbReference>
<organism evidence="4 5">
    <name type="scientific">Butyricicoccus intestinisimiae</name>
    <dbReference type="NCBI Taxonomy" id="2841509"/>
    <lineage>
        <taxon>Bacteria</taxon>
        <taxon>Bacillati</taxon>
        <taxon>Bacillota</taxon>
        <taxon>Clostridia</taxon>
        <taxon>Eubacteriales</taxon>
        <taxon>Butyricicoccaceae</taxon>
        <taxon>Butyricicoccus</taxon>
    </lineage>
</organism>
<dbReference type="InterPro" id="IPR007137">
    <property type="entry name" value="DUF348"/>
</dbReference>
<protein>
    <submittedName>
        <fullName evidence="4">G5 domain-containing protein</fullName>
    </submittedName>
</protein>
<reference evidence="4 5" key="1">
    <citation type="submission" date="2021-06" db="EMBL/GenBank/DDBJ databases">
        <authorList>
            <person name="Sun Q."/>
            <person name="Li D."/>
        </authorList>
    </citation>
    <scope>NUCLEOTIDE SEQUENCE [LARGE SCALE GENOMIC DNA]</scope>
    <source>
        <strain evidence="4 5">MSJd-7</strain>
    </source>
</reference>
<dbReference type="SMART" id="SM01208">
    <property type="entry name" value="G5"/>
    <property type="match status" value="1"/>
</dbReference>
<dbReference type="CDD" id="cd22786">
    <property type="entry name" value="DPBB_YuiC-like"/>
    <property type="match status" value="1"/>
</dbReference>
<evidence type="ECO:0000256" key="2">
    <source>
        <dbReference type="SAM" id="MobiDB-lite"/>
    </source>
</evidence>
<dbReference type="PANTHER" id="PTHR39160">
    <property type="entry name" value="CELL WALL-BINDING PROTEIN YOCH"/>
    <property type="match status" value="1"/>
</dbReference>
<name>A0ABS6ESC6_9FIRM</name>
<sequence>MSFLHRVKTFHHTVTRVHLKRRAVPLAALVLTTSMTFPVIAVGMDTYTVTDGTNTDTVVLHESNAETALRQSSFDAGEYNITSVVEDENGYTVSVKAKYDVTVAADGQTKTIHTGDARVSDILRQAGVEVGENDIVEPAQDTMLTEATTIKVTRVTTKTMTETKDIAYSTETRETSELEKGKSRVAQEGVNGKEEITLEYTYHDGVQVSIVQTGSRVLEQPVNKIVENGTKEPVVTTSSTSSSGAPSSSSRTITMEATAYSGGGTTASGMAAAVGRVAVDPRVIPLGTRLYIEGYGYAVAADTGGAIKGNRIDLYMNSESACNSFGRRSVTVHVLG</sequence>
<dbReference type="Pfam" id="PF03990">
    <property type="entry name" value="DUF348"/>
    <property type="match status" value="1"/>
</dbReference>
<proteinExistence type="predicted"/>